<evidence type="ECO:0000256" key="1">
    <source>
        <dbReference type="SAM" id="Coils"/>
    </source>
</evidence>
<keyword evidence="1" id="KW-0175">Coiled coil</keyword>
<dbReference type="InterPro" id="IPR013083">
    <property type="entry name" value="Znf_RING/FYVE/PHD"/>
</dbReference>
<dbReference type="EMBL" id="JABFTP020000021">
    <property type="protein sequence ID" value="KAL3269812.1"/>
    <property type="molecule type" value="Genomic_DNA"/>
</dbReference>
<proteinExistence type="predicted"/>
<dbReference type="Proteomes" id="UP001516400">
    <property type="component" value="Unassembled WGS sequence"/>
</dbReference>
<dbReference type="SUPFAM" id="SSF57903">
    <property type="entry name" value="FYVE/PHD zinc finger"/>
    <property type="match status" value="1"/>
</dbReference>
<reference evidence="2 3" key="1">
    <citation type="journal article" date="2021" name="BMC Biol.">
        <title>Horizontally acquired antibacterial genes associated with adaptive radiation of ladybird beetles.</title>
        <authorList>
            <person name="Li H.S."/>
            <person name="Tang X.F."/>
            <person name="Huang Y.H."/>
            <person name="Xu Z.Y."/>
            <person name="Chen M.L."/>
            <person name="Du X.Y."/>
            <person name="Qiu B.Y."/>
            <person name="Chen P.T."/>
            <person name="Zhang W."/>
            <person name="Slipinski A."/>
            <person name="Escalona H.E."/>
            <person name="Waterhouse R.M."/>
            <person name="Zwick A."/>
            <person name="Pang H."/>
        </authorList>
    </citation>
    <scope>NUCLEOTIDE SEQUENCE [LARGE SCALE GENOMIC DNA]</scope>
    <source>
        <strain evidence="2">SYSU2018</strain>
    </source>
</reference>
<sequence length="104" mass="11643">MCKCKKKITNTNAVKCTQCERWFHFSEKGSGTSDSTIVSESDFSCAACDALNTSGDIVVEVEGSQEQQGLLNDLLKESARLINENELYKKLVENMEDKIQLLNF</sequence>
<accession>A0ABD2MU77</accession>
<feature type="coiled-coil region" evidence="1">
    <location>
        <begin position="71"/>
        <end position="98"/>
    </location>
</feature>
<dbReference type="Gene3D" id="3.30.40.10">
    <property type="entry name" value="Zinc/RING finger domain, C3HC4 (zinc finger)"/>
    <property type="match status" value="1"/>
</dbReference>
<name>A0ABD2MU77_9CUCU</name>
<organism evidence="2 3">
    <name type="scientific">Cryptolaemus montrouzieri</name>
    <dbReference type="NCBI Taxonomy" id="559131"/>
    <lineage>
        <taxon>Eukaryota</taxon>
        <taxon>Metazoa</taxon>
        <taxon>Ecdysozoa</taxon>
        <taxon>Arthropoda</taxon>
        <taxon>Hexapoda</taxon>
        <taxon>Insecta</taxon>
        <taxon>Pterygota</taxon>
        <taxon>Neoptera</taxon>
        <taxon>Endopterygota</taxon>
        <taxon>Coleoptera</taxon>
        <taxon>Polyphaga</taxon>
        <taxon>Cucujiformia</taxon>
        <taxon>Coccinelloidea</taxon>
        <taxon>Coccinellidae</taxon>
        <taxon>Scymninae</taxon>
        <taxon>Scymnini</taxon>
        <taxon>Cryptolaemus</taxon>
    </lineage>
</organism>
<gene>
    <name evidence="2" type="ORF">HHI36_008870</name>
</gene>
<dbReference type="InterPro" id="IPR011011">
    <property type="entry name" value="Znf_FYVE_PHD"/>
</dbReference>
<keyword evidence="3" id="KW-1185">Reference proteome</keyword>
<protein>
    <submittedName>
        <fullName evidence="2">Uncharacterized protein</fullName>
    </submittedName>
</protein>
<comment type="caution">
    <text evidence="2">The sequence shown here is derived from an EMBL/GenBank/DDBJ whole genome shotgun (WGS) entry which is preliminary data.</text>
</comment>
<evidence type="ECO:0000313" key="3">
    <source>
        <dbReference type="Proteomes" id="UP001516400"/>
    </source>
</evidence>
<evidence type="ECO:0000313" key="2">
    <source>
        <dbReference type="EMBL" id="KAL3269812.1"/>
    </source>
</evidence>
<dbReference type="AlphaFoldDB" id="A0ABD2MU77"/>